<dbReference type="GO" id="GO:0005886">
    <property type="term" value="C:plasma membrane"/>
    <property type="evidence" value="ECO:0007669"/>
    <property type="project" value="TreeGrafter"/>
</dbReference>
<feature type="domain" description="EF-hand" evidence="7">
    <location>
        <begin position="150"/>
        <end position="185"/>
    </location>
</feature>
<organism evidence="8 9">
    <name type="scientific">Romanomermis culicivorax</name>
    <name type="common">Nematode worm</name>
    <dbReference type="NCBI Taxonomy" id="13658"/>
    <lineage>
        <taxon>Eukaryota</taxon>
        <taxon>Metazoa</taxon>
        <taxon>Ecdysozoa</taxon>
        <taxon>Nematoda</taxon>
        <taxon>Enoplea</taxon>
        <taxon>Dorylaimia</taxon>
        <taxon>Mermithida</taxon>
        <taxon>Mermithoidea</taxon>
        <taxon>Mermithidae</taxon>
        <taxon>Romanomermis</taxon>
    </lineage>
</organism>
<dbReference type="SUPFAM" id="SSF50729">
    <property type="entry name" value="PH domain-like"/>
    <property type="match status" value="1"/>
</dbReference>
<dbReference type="InterPro" id="IPR000909">
    <property type="entry name" value="PLipase_C_PInositol-sp_X_dom"/>
</dbReference>
<keyword evidence="2" id="KW-0963">Cytoplasm</keyword>
<dbReference type="GO" id="GO:0005737">
    <property type="term" value="C:cytoplasm"/>
    <property type="evidence" value="ECO:0007669"/>
    <property type="project" value="UniProtKB-SubCell"/>
</dbReference>
<dbReference type="InterPro" id="IPR001192">
    <property type="entry name" value="PI-PLC_fam"/>
</dbReference>
<evidence type="ECO:0000256" key="4">
    <source>
        <dbReference type="ARBA" id="ARBA00023224"/>
    </source>
</evidence>
<dbReference type="AlphaFoldDB" id="A0A915HXC5"/>
<evidence type="ECO:0000259" key="7">
    <source>
        <dbReference type="PROSITE" id="PS50222"/>
    </source>
</evidence>
<keyword evidence="3" id="KW-0106">Calcium</keyword>
<evidence type="ECO:0000256" key="5">
    <source>
        <dbReference type="ARBA" id="ARBA00023674"/>
    </source>
</evidence>
<keyword evidence="6" id="KW-0443">Lipid metabolism</keyword>
<dbReference type="Proteomes" id="UP000887565">
    <property type="component" value="Unplaced"/>
</dbReference>
<evidence type="ECO:0000256" key="3">
    <source>
        <dbReference type="ARBA" id="ARBA00022837"/>
    </source>
</evidence>
<dbReference type="Gene3D" id="1.10.238.10">
    <property type="entry name" value="EF-hand"/>
    <property type="match status" value="2"/>
</dbReference>
<evidence type="ECO:0000256" key="6">
    <source>
        <dbReference type="RuleBase" id="RU361133"/>
    </source>
</evidence>
<dbReference type="InterPro" id="IPR002048">
    <property type="entry name" value="EF_hand_dom"/>
</dbReference>
<dbReference type="InterPro" id="IPR011992">
    <property type="entry name" value="EF-hand-dom_pair"/>
</dbReference>
<dbReference type="FunFam" id="1.10.238.10:FF:000005">
    <property type="entry name" value="Phosphoinositide phospholipase C"/>
    <property type="match status" value="1"/>
</dbReference>
<keyword evidence="6" id="KW-0442">Lipid degradation</keyword>
<evidence type="ECO:0000313" key="8">
    <source>
        <dbReference type="Proteomes" id="UP000887565"/>
    </source>
</evidence>
<dbReference type="Pfam" id="PF00388">
    <property type="entry name" value="PI-PLC-X"/>
    <property type="match status" value="1"/>
</dbReference>
<dbReference type="SUPFAM" id="SSF47473">
    <property type="entry name" value="EF-hand"/>
    <property type="match status" value="1"/>
</dbReference>
<dbReference type="OMA" id="EDWIECK"/>
<dbReference type="GO" id="GO:0005509">
    <property type="term" value="F:calcium ion binding"/>
    <property type="evidence" value="ECO:0007669"/>
    <property type="project" value="InterPro"/>
</dbReference>
<dbReference type="InterPro" id="IPR018247">
    <property type="entry name" value="EF_Hand_1_Ca_BS"/>
</dbReference>
<dbReference type="GO" id="GO:0035556">
    <property type="term" value="P:intracellular signal transduction"/>
    <property type="evidence" value="ECO:0007669"/>
    <property type="project" value="InterPro"/>
</dbReference>
<dbReference type="EC" id="3.1.4.11" evidence="6"/>
<dbReference type="InterPro" id="IPR011993">
    <property type="entry name" value="PH-like_dom_sf"/>
</dbReference>
<dbReference type="Gene3D" id="2.30.29.30">
    <property type="entry name" value="Pleckstrin-homology domain (PH domain)/Phosphotyrosine-binding domain (PTB)"/>
    <property type="match status" value="1"/>
</dbReference>
<reference evidence="9" key="1">
    <citation type="submission" date="2022-11" db="UniProtKB">
        <authorList>
            <consortium name="WormBaseParasite"/>
        </authorList>
    </citation>
    <scope>IDENTIFICATION</scope>
</reference>
<dbReference type="PANTHER" id="PTHR10336:SF209">
    <property type="entry name" value="PHOSPHOINOSITIDE PHOSPHOLIPASE C"/>
    <property type="match status" value="1"/>
</dbReference>
<comment type="catalytic activity">
    <reaction evidence="5">
        <text>a 1,2-diacyl-sn-glycero-3-phospho-(1D-myo-inositol-4,5-bisphosphate) + H2O = 1D-myo-inositol 1,4,5-trisphosphate + a 1,2-diacyl-sn-glycerol + H(+)</text>
        <dbReference type="Rhea" id="RHEA:33179"/>
        <dbReference type="ChEBI" id="CHEBI:15377"/>
        <dbReference type="ChEBI" id="CHEBI:15378"/>
        <dbReference type="ChEBI" id="CHEBI:17815"/>
        <dbReference type="ChEBI" id="CHEBI:58456"/>
        <dbReference type="ChEBI" id="CHEBI:203600"/>
        <dbReference type="EC" id="3.1.4.11"/>
    </reaction>
    <physiologicalReaction direction="left-to-right" evidence="5">
        <dbReference type="Rhea" id="RHEA:33180"/>
    </physiologicalReaction>
</comment>
<dbReference type="Pfam" id="PF09279">
    <property type="entry name" value="EF-hand_like"/>
    <property type="match status" value="1"/>
</dbReference>
<evidence type="ECO:0000313" key="9">
    <source>
        <dbReference type="WBParaSite" id="nRc.2.0.1.t06465-RA"/>
    </source>
</evidence>
<dbReference type="PROSITE" id="PS50222">
    <property type="entry name" value="EF_HAND_2"/>
    <property type="match status" value="1"/>
</dbReference>
<dbReference type="Gene3D" id="3.20.20.190">
    <property type="entry name" value="Phosphatidylinositol (PI) phosphodiesterase"/>
    <property type="match status" value="1"/>
</dbReference>
<dbReference type="SUPFAM" id="SSF51695">
    <property type="entry name" value="PLC-like phosphodiesterases"/>
    <property type="match status" value="1"/>
</dbReference>
<evidence type="ECO:0000256" key="1">
    <source>
        <dbReference type="ARBA" id="ARBA00004496"/>
    </source>
</evidence>
<sequence length="360" mass="42027">MIKNNNEENASISNKIALSMRYIEGGTKVKRLKFGKLSKEFIIRPNSDRSQIHYKMSSGCIPNKINNIKIADILEIRGGWATDGFNKVSSKKWFNDIVNENQCFSVLFRKPRVLNKCIDLVCNNVEIRDAWIKCLQYLVDSIKKEAWHFNEENWLKNKFKEADTNDNGSLSFNEIYALLDQLNLEISYNHAKMLFKEANKDKTADEKGKQVLNFEEFKLYFLGLTKRTDLLDIMREYSDNNNVCWSPDELQKFMISQGFGKITMEKCQKLINDFEPEEVNRRSLVFSCQGFRKMMLSEIYGSIYDLSKLKVYQDMDKPLVQYFIKSSHNTYLCGHQLHGDSTVEGYITALKCGYKLLERK</sequence>
<dbReference type="InterPro" id="IPR015359">
    <property type="entry name" value="PLC_EF-hand-like"/>
</dbReference>
<dbReference type="WBParaSite" id="nRc.2.0.1.t06465-RA">
    <property type="protein sequence ID" value="nRc.2.0.1.t06465-RA"/>
    <property type="gene ID" value="nRc.2.0.1.g06465"/>
</dbReference>
<dbReference type="PRINTS" id="PR00390">
    <property type="entry name" value="PHPHLIPASEC"/>
</dbReference>
<keyword evidence="6" id="KW-0378">Hydrolase</keyword>
<comment type="subcellular location">
    <subcellularLocation>
        <location evidence="1">Cytoplasm</location>
    </subcellularLocation>
</comment>
<accession>A0A915HXC5</accession>
<keyword evidence="8" id="KW-1185">Reference proteome</keyword>
<name>A0A915HXC5_ROMCU</name>
<keyword evidence="4" id="KW-0807">Transducer</keyword>
<dbReference type="GO" id="GO:0004435">
    <property type="term" value="F:phosphatidylinositol-4,5-bisphosphate phospholipase C activity"/>
    <property type="evidence" value="ECO:0007669"/>
    <property type="project" value="UniProtKB-EC"/>
</dbReference>
<dbReference type="PROSITE" id="PS00018">
    <property type="entry name" value="EF_HAND_1"/>
    <property type="match status" value="1"/>
</dbReference>
<dbReference type="PANTHER" id="PTHR10336">
    <property type="entry name" value="PHOSPHOINOSITIDE-SPECIFIC PHOSPHOLIPASE C FAMILY PROTEIN"/>
    <property type="match status" value="1"/>
</dbReference>
<dbReference type="PROSITE" id="PS50007">
    <property type="entry name" value="PIPLC_X_DOMAIN"/>
    <property type="match status" value="1"/>
</dbReference>
<evidence type="ECO:0000256" key="2">
    <source>
        <dbReference type="ARBA" id="ARBA00022490"/>
    </source>
</evidence>
<dbReference type="InterPro" id="IPR017946">
    <property type="entry name" value="PLC-like_Pdiesterase_TIM-brl"/>
</dbReference>
<protein>
    <recommendedName>
        <fullName evidence="6">Phosphoinositide phospholipase C</fullName>
        <ecNumber evidence="6">3.1.4.11</ecNumber>
    </recommendedName>
</protein>
<proteinExistence type="predicted"/>
<dbReference type="GO" id="GO:0016042">
    <property type="term" value="P:lipid catabolic process"/>
    <property type="evidence" value="ECO:0007669"/>
    <property type="project" value="UniProtKB-KW"/>
</dbReference>